<protein>
    <submittedName>
        <fullName evidence="1">Uncharacterized protein</fullName>
    </submittedName>
</protein>
<gene>
    <name evidence="1" type="ORF">S12H4_42497</name>
</gene>
<sequence>MQKSLKKSAQEQKLSLRRLNNISMNKSVSVDVAEEHERVTIPSVFSRNYLIRDEVKVNLTDYNKYFLEA</sequence>
<dbReference type="EMBL" id="BARW01026011">
    <property type="protein sequence ID" value="GAJ14648.1"/>
    <property type="molecule type" value="Genomic_DNA"/>
</dbReference>
<comment type="caution">
    <text evidence="1">The sequence shown here is derived from an EMBL/GenBank/DDBJ whole genome shotgun (WGS) entry which is preliminary data.</text>
</comment>
<evidence type="ECO:0000313" key="1">
    <source>
        <dbReference type="EMBL" id="GAJ14648.1"/>
    </source>
</evidence>
<accession>X1UAT7</accession>
<name>X1UAT7_9ZZZZ</name>
<reference evidence="1" key="1">
    <citation type="journal article" date="2014" name="Front. Microbiol.">
        <title>High frequency of phylogenetically diverse reductive dehalogenase-homologous genes in deep subseafloor sedimentary metagenomes.</title>
        <authorList>
            <person name="Kawai M."/>
            <person name="Futagami T."/>
            <person name="Toyoda A."/>
            <person name="Takaki Y."/>
            <person name="Nishi S."/>
            <person name="Hori S."/>
            <person name="Arai W."/>
            <person name="Tsubouchi T."/>
            <person name="Morono Y."/>
            <person name="Uchiyama I."/>
            <person name="Ito T."/>
            <person name="Fujiyama A."/>
            <person name="Inagaki F."/>
            <person name="Takami H."/>
        </authorList>
    </citation>
    <scope>NUCLEOTIDE SEQUENCE</scope>
    <source>
        <strain evidence="1">Expedition CK06-06</strain>
    </source>
</reference>
<organism evidence="1">
    <name type="scientific">marine sediment metagenome</name>
    <dbReference type="NCBI Taxonomy" id="412755"/>
    <lineage>
        <taxon>unclassified sequences</taxon>
        <taxon>metagenomes</taxon>
        <taxon>ecological metagenomes</taxon>
    </lineage>
</organism>
<proteinExistence type="predicted"/>
<dbReference type="AlphaFoldDB" id="X1UAT7"/>